<dbReference type="Proteomes" id="UP000199372">
    <property type="component" value="Unassembled WGS sequence"/>
</dbReference>
<accession>A0A1H8BWR8</accession>
<feature type="compositionally biased region" description="Polar residues" evidence="1">
    <location>
        <begin position="37"/>
        <end position="49"/>
    </location>
</feature>
<feature type="compositionally biased region" description="Basic and acidic residues" evidence="1">
    <location>
        <begin position="169"/>
        <end position="178"/>
    </location>
</feature>
<gene>
    <name evidence="2" type="ORF">SAMN04488011_101751</name>
</gene>
<feature type="compositionally biased region" description="Low complexity" evidence="1">
    <location>
        <begin position="143"/>
        <end position="166"/>
    </location>
</feature>
<reference evidence="3" key="1">
    <citation type="submission" date="2016-10" db="EMBL/GenBank/DDBJ databases">
        <authorList>
            <person name="Varghese N."/>
            <person name="Submissions S."/>
        </authorList>
    </citation>
    <scope>NUCLEOTIDE SEQUENCE [LARGE SCALE GENOMIC DNA]</scope>
    <source>
        <strain evidence="3">DSM 26893</strain>
    </source>
</reference>
<protein>
    <submittedName>
        <fullName evidence="2">Uncharacterized protein</fullName>
    </submittedName>
</protein>
<dbReference type="RefSeq" id="WP_139209939.1">
    <property type="nucleotide sequence ID" value="NZ_FOCM01000001.1"/>
</dbReference>
<dbReference type="EMBL" id="FOCM01000001">
    <property type="protein sequence ID" value="SEM87019.1"/>
    <property type="molecule type" value="Genomic_DNA"/>
</dbReference>
<evidence type="ECO:0000313" key="2">
    <source>
        <dbReference type="EMBL" id="SEM87019.1"/>
    </source>
</evidence>
<keyword evidence="3" id="KW-1185">Reference proteome</keyword>
<proteinExistence type="predicted"/>
<name>A0A1H8BWR8_9RHOB</name>
<sequence>MISSILSRPIYSPPPEQPAASAPAPQTEPEPQPTTENKTGTDTNATNPTDGAGGAEKTAATQPAPSEAPATTAPKPQSPGEIVVSAQVAAEAEGGPDMSQLRREAEAARQSYLSDALISSVASAAEAKSPLTEIADKPKAEADAAAGPAASNANAALAAADADPANQNREPRGMDMTI</sequence>
<evidence type="ECO:0000313" key="3">
    <source>
        <dbReference type="Proteomes" id="UP000199372"/>
    </source>
</evidence>
<feature type="region of interest" description="Disordered" evidence="1">
    <location>
        <begin position="1"/>
        <end position="178"/>
    </location>
</feature>
<feature type="compositionally biased region" description="Low complexity" evidence="1">
    <location>
        <begin position="58"/>
        <end position="74"/>
    </location>
</feature>
<organism evidence="2 3">
    <name type="scientific">Palleronia pelagia</name>
    <dbReference type="NCBI Taxonomy" id="387096"/>
    <lineage>
        <taxon>Bacteria</taxon>
        <taxon>Pseudomonadati</taxon>
        <taxon>Pseudomonadota</taxon>
        <taxon>Alphaproteobacteria</taxon>
        <taxon>Rhodobacterales</taxon>
        <taxon>Roseobacteraceae</taxon>
        <taxon>Palleronia</taxon>
    </lineage>
</organism>
<evidence type="ECO:0000256" key="1">
    <source>
        <dbReference type="SAM" id="MobiDB-lite"/>
    </source>
</evidence>
<dbReference type="AlphaFoldDB" id="A0A1H8BWR8"/>